<reference evidence="15" key="2">
    <citation type="submission" date="2025-09" db="UniProtKB">
        <authorList>
            <consortium name="Ensembl"/>
        </authorList>
    </citation>
    <scope>IDENTIFICATION</scope>
</reference>
<dbReference type="GO" id="GO:0070403">
    <property type="term" value="F:NAD+ binding"/>
    <property type="evidence" value="ECO:0007669"/>
    <property type="project" value="InterPro"/>
</dbReference>
<evidence type="ECO:0000256" key="1">
    <source>
        <dbReference type="ARBA" id="ARBA00004305"/>
    </source>
</evidence>
<comment type="similarity">
    <text evidence="3">Belongs to the 3-hydroxyacyl-CoA dehydrogenase family.</text>
</comment>
<comment type="pathway">
    <text evidence="2">Lipid metabolism; fatty acid beta-oxidation.</text>
</comment>
<dbReference type="GO" id="GO:0003857">
    <property type="term" value="F:(3S)-3-hydroxyacyl-CoA dehydrogenase (NAD+) activity"/>
    <property type="evidence" value="ECO:0007669"/>
    <property type="project" value="UniProtKB-EC"/>
</dbReference>
<feature type="domain" description="3-hydroxyacyl-CoA dehydrogenase NAD binding" evidence="14">
    <location>
        <begin position="52"/>
        <end position="235"/>
    </location>
</feature>
<feature type="binding site" evidence="12">
    <location>
        <position position="103"/>
    </location>
    <ligand>
        <name>CoA</name>
        <dbReference type="ChEBI" id="CHEBI:57287"/>
    </ligand>
</feature>
<evidence type="ECO:0000256" key="12">
    <source>
        <dbReference type="PIRSR" id="PIRSR000105-3"/>
    </source>
</evidence>
<keyword evidence="16" id="KW-1185">Reference proteome</keyword>
<evidence type="ECO:0000256" key="9">
    <source>
        <dbReference type="ARBA" id="ARBA00049556"/>
    </source>
</evidence>
<dbReference type="Pfam" id="PF00725">
    <property type="entry name" value="3HCDH"/>
    <property type="match status" value="1"/>
</dbReference>
<dbReference type="GO" id="GO:0006635">
    <property type="term" value="P:fatty acid beta-oxidation"/>
    <property type="evidence" value="ECO:0007669"/>
    <property type="project" value="TreeGrafter"/>
</dbReference>
<evidence type="ECO:0000259" key="13">
    <source>
        <dbReference type="Pfam" id="PF00725"/>
    </source>
</evidence>
<dbReference type="GO" id="GO:0005759">
    <property type="term" value="C:mitochondrial matrix"/>
    <property type="evidence" value="ECO:0007669"/>
    <property type="project" value="UniProtKB-SubCell"/>
</dbReference>
<dbReference type="InterPro" id="IPR006108">
    <property type="entry name" value="3HC_DH_C"/>
</dbReference>
<dbReference type="AlphaFoldDB" id="A0A8C8FZR8"/>
<dbReference type="InterPro" id="IPR008927">
    <property type="entry name" value="6-PGluconate_DH-like_C_sf"/>
</dbReference>
<evidence type="ECO:0000256" key="8">
    <source>
        <dbReference type="ARBA" id="ARBA00023128"/>
    </source>
</evidence>
<keyword evidence="7" id="KW-0443">Lipid metabolism</keyword>
<dbReference type="GeneTree" id="ENSGT00940000166803"/>
<feature type="binding site" evidence="11">
    <location>
        <begin position="57"/>
        <end position="62"/>
    </location>
    <ligand>
        <name>NAD(+)</name>
        <dbReference type="ChEBI" id="CHEBI:57540"/>
    </ligand>
</feature>
<feature type="binding site" evidence="11">
    <location>
        <position position="196"/>
    </location>
    <ligand>
        <name>NAD(+)</name>
        <dbReference type="ChEBI" id="CHEBI:57540"/>
    </ligand>
</feature>
<feature type="binding site" evidence="11">
    <location>
        <position position="331"/>
    </location>
    <ligand>
        <name>NAD(+)</name>
        <dbReference type="ChEBI" id="CHEBI:57540"/>
    </ligand>
</feature>
<dbReference type="Pfam" id="PF02737">
    <property type="entry name" value="3HCDH_N"/>
    <property type="match status" value="1"/>
</dbReference>
<evidence type="ECO:0000313" key="15">
    <source>
        <dbReference type="Ensembl" id="ENSOTSP00005042727.2"/>
    </source>
</evidence>
<comment type="catalytic activity">
    <reaction evidence="9">
        <text>a (3S)-3-hydroxyacyl-CoA + NAD(+) = a 3-oxoacyl-CoA + NADH + H(+)</text>
        <dbReference type="Rhea" id="RHEA:22432"/>
        <dbReference type="ChEBI" id="CHEBI:15378"/>
        <dbReference type="ChEBI" id="CHEBI:57318"/>
        <dbReference type="ChEBI" id="CHEBI:57540"/>
        <dbReference type="ChEBI" id="CHEBI:57945"/>
        <dbReference type="ChEBI" id="CHEBI:90726"/>
        <dbReference type="EC" id="1.1.1.35"/>
    </reaction>
</comment>
<dbReference type="PANTHER" id="PTHR43561">
    <property type="match status" value="1"/>
</dbReference>
<dbReference type="Gene3D" id="3.40.50.720">
    <property type="entry name" value="NAD(P)-binding Rossmann-like Domain"/>
    <property type="match status" value="1"/>
</dbReference>
<feature type="binding site" evidence="12">
    <location>
        <position position="172"/>
    </location>
    <ligand>
        <name>CoA</name>
        <dbReference type="ChEBI" id="CHEBI:57287"/>
    </ligand>
</feature>
<dbReference type="InterPro" id="IPR052242">
    <property type="entry name" value="Mito_3-hydroxyacyl-CoA_DH"/>
</dbReference>
<evidence type="ECO:0000256" key="6">
    <source>
        <dbReference type="ARBA" id="ARBA00023027"/>
    </source>
</evidence>
<feature type="binding site" evidence="11">
    <location>
        <position position="172"/>
    </location>
    <ligand>
        <name>NAD(+)</name>
        <dbReference type="ChEBI" id="CHEBI:57540"/>
    </ligand>
</feature>
<evidence type="ECO:0000256" key="3">
    <source>
        <dbReference type="ARBA" id="ARBA00009463"/>
    </source>
</evidence>
<reference evidence="15" key="1">
    <citation type="submission" date="2025-08" db="UniProtKB">
        <authorList>
            <consortium name="Ensembl"/>
        </authorList>
    </citation>
    <scope>IDENTIFICATION</scope>
</reference>
<dbReference type="SUPFAM" id="SSF51735">
    <property type="entry name" value="NAD(P)-binding Rossmann-fold domains"/>
    <property type="match status" value="1"/>
</dbReference>
<feature type="binding site" evidence="11">
    <location>
        <position position="150"/>
    </location>
    <ligand>
        <name>NAD(+)</name>
        <dbReference type="ChEBI" id="CHEBI:57540"/>
    </ligand>
</feature>
<sequence length="340" mass="36376">MVSECQSACTFSHSQLLHSGAVLSALQTMAFFTHQVIRGLSSSAVRNAAIKHVTIIGGGQMGAGIAQVAATTGHSVVLVDTNEEILKKSAKGIEGSLKRVVKKKFADKPDAGAEFIAKVMANVSISTDAASVVGSTDLVLEAIVENLKIKQGLFGALDKVAPAHTIFASNTSSLPITDIASSTSRLDRFGGLHFFNPVPMMKLVEVIGTSATSQDTFDSLLAFSKALGKTPVSCKVRSSGIPYDTIHYVHHMPFRSIRLHERGHGSKEDIDIAMKLGAGYPMGPFELLDYVGLDTAKFIMDGWVEKDPGNPLMQPSEMLNKLVAEGKFGKKTGEGFYKYK</sequence>
<feature type="site" description="Important for catalytic activity" evidence="10">
    <location>
        <position position="193"/>
    </location>
</feature>
<dbReference type="InterPro" id="IPR013328">
    <property type="entry name" value="6PGD_dom2"/>
</dbReference>
<evidence type="ECO:0000256" key="10">
    <source>
        <dbReference type="PIRSR" id="PIRSR000105-1"/>
    </source>
</evidence>
<dbReference type="Ensembl" id="ENSOTST00005046487.2">
    <property type="protein sequence ID" value="ENSOTSP00005042727.2"/>
    <property type="gene ID" value="ENSOTSG00005020491.2"/>
</dbReference>
<evidence type="ECO:0000256" key="7">
    <source>
        <dbReference type="ARBA" id="ARBA00023098"/>
    </source>
</evidence>
<dbReference type="SUPFAM" id="SSF48179">
    <property type="entry name" value="6-phosphogluconate dehydrogenase C-terminal domain-like"/>
    <property type="match status" value="1"/>
</dbReference>
<dbReference type="InterPro" id="IPR036291">
    <property type="entry name" value="NAD(P)-bd_dom_sf"/>
</dbReference>
<protein>
    <recommendedName>
        <fullName evidence="17">Hydroxyacyl-coenzyme A dehydrogenase, mitochondrial</fullName>
    </recommendedName>
</protein>
<feature type="domain" description="3-hydroxyacyl-CoA dehydrogenase C-terminal" evidence="13">
    <location>
        <begin position="256"/>
        <end position="339"/>
    </location>
</feature>
<name>A0A8C8FZR8_ONCTS</name>
<keyword evidence="8" id="KW-0496">Mitochondrion</keyword>
<evidence type="ECO:0000256" key="4">
    <source>
        <dbReference type="ARBA" id="ARBA00022832"/>
    </source>
</evidence>
<feature type="binding site" evidence="11">
    <location>
        <position position="80"/>
    </location>
    <ligand>
        <name>NAD(+)</name>
        <dbReference type="ChEBI" id="CHEBI:57540"/>
    </ligand>
</feature>
<feature type="binding site" evidence="11">
    <location>
        <position position="145"/>
    </location>
    <ligand>
        <name>NAD(+)</name>
        <dbReference type="ChEBI" id="CHEBI:57540"/>
    </ligand>
</feature>
<evidence type="ECO:0000259" key="14">
    <source>
        <dbReference type="Pfam" id="PF02737"/>
    </source>
</evidence>
<evidence type="ECO:0000256" key="11">
    <source>
        <dbReference type="PIRSR" id="PIRSR000105-2"/>
    </source>
</evidence>
<dbReference type="PANTHER" id="PTHR43561:SF3">
    <property type="entry name" value="HYDROXYACYL-COENZYME A DEHYDROGENASE, MITOCHONDRIAL"/>
    <property type="match status" value="1"/>
</dbReference>
<feature type="binding site" evidence="12">
    <location>
        <position position="96"/>
    </location>
    <ligand>
        <name>CoA</name>
        <dbReference type="ChEBI" id="CHEBI:57287"/>
    </ligand>
</feature>
<keyword evidence="5" id="KW-0560">Oxidoreductase</keyword>
<gene>
    <name evidence="15" type="primary">HADH</name>
</gene>
<evidence type="ECO:0000313" key="16">
    <source>
        <dbReference type="Proteomes" id="UP000694402"/>
    </source>
</evidence>
<evidence type="ECO:0000256" key="5">
    <source>
        <dbReference type="ARBA" id="ARBA00023002"/>
    </source>
</evidence>
<dbReference type="InterPro" id="IPR006176">
    <property type="entry name" value="3-OHacyl-CoA_DH_NAD-bd"/>
</dbReference>
<dbReference type="InterPro" id="IPR022694">
    <property type="entry name" value="3-OHacyl-CoA_DH"/>
</dbReference>
<accession>A0A8C8FZR8</accession>
<comment type="subcellular location">
    <subcellularLocation>
        <location evidence="1">Mitochondrion matrix</location>
    </subcellularLocation>
</comment>
<dbReference type="PIRSF" id="PIRSF000105">
    <property type="entry name" value="HCDH"/>
    <property type="match status" value="1"/>
</dbReference>
<evidence type="ECO:0008006" key="17">
    <source>
        <dbReference type="Google" id="ProtNLM"/>
    </source>
</evidence>
<organism evidence="15 16">
    <name type="scientific">Oncorhynchus tshawytscha</name>
    <name type="common">Chinook salmon</name>
    <name type="synonym">Salmo tshawytscha</name>
    <dbReference type="NCBI Taxonomy" id="74940"/>
    <lineage>
        <taxon>Eukaryota</taxon>
        <taxon>Metazoa</taxon>
        <taxon>Chordata</taxon>
        <taxon>Craniata</taxon>
        <taxon>Vertebrata</taxon>
        <taxon>Euteleostomi</taxon>
        <taxon>Actinopterygii</taxon>
        <taxon>Neopterygii</taxon>
        <taxon>Teleostei</taxon>
        <taxon>Protacanthopterygii</taxon>
        <taxon>Salmoniformes</taxon>
        <taxon>Salmonidae</taxon>
        <taxon>Salmoninae</taxon>
        <taxon>Oncorhynchus</taxon>
    </lineage>
</organism>
<dbReference type="FunFam" id="3.40.50.720:FF:000258">
    <property type="entry name" value="Hydroxyacyl-coenzyme A dehydrogenase, mitochondrial"/>
    <property type="match status" value="1"/>
</dbReference>
<dbReference type="Proteomes" id="UP000694402">
    <property type="component" value="Unassembled WGS sequence"/>
</dbReference>
<dbReference type="Gene3D" id="1.10.1040.10">
    <property type="entry name" value="N-(1-d-carboxylethyl)-l-norvaline Dehydrogenase, domain 2"/>
    <property type="match status" value="1"/>
</dbReference>
<keyword evidence="6 11" id="KW-0520">NAD</keyword>
<evidence type="ECO:0000256" key="2">
    <source>
        <dbReference type="ARBA" id="ARBA00005005"/>
    </source>
</evidence>
<keyword evidence="4" id="KW-0276">Fatty acid metabolism</keyword>
<proteinExistence type="inferred from homology"/>